<evidence type="ECO:0000313" key="3">
    <source>
        <dbReference type="Proteomes" id="UP001159363"/>
    </source>
</evidence>
<feature type="region of interest" description="Disordered" evidence="1">
    <location>
        <begin position="377"/>
        <end position="401"/>
    </location>
</feature>
<feature type="region of interest" description="Disordered" evidence="1">
    <location>
        <begin position="101"/>
        <end position="129"/>
    </location>
</feature>
<comment type="caution">
    <text evidence="2">The sequence shown here is derived from an EMBL/GenBank/DDBJ whole genome shotgun (WGS) entry which is preliminary data.</text>
</comment>
<evidence type="ECO:0000313" key="2">
    <source>
        <dbReference type="EMBL" id="KAJ8894662.1"/>
    </source>
</evidence>
<protein>
    <submittedName>
        <fullName evidence="2">Uncharacterized protein</fullName>
    </submittedName>
</protein>
<gene>
    <name evidence="2" type="ORF">PR048_007326</name>
</gene>
<evidence type="ECO:0000256" key="1">
    <source>
        <dbReference type="SAM" id="MobiDB-lite"/>
    </source>
</evidence>
<dbReference type="Proteomes" id="UP001159363">
    <property type="component" value="Chromosome 2"/>
</dbReference>
<reference evidence="2 3" key="1">
    <citation type="submission" date="2023-02" db="EMBL/GenBank/DDBJ databases">
        <title>LHISI_Scaffold_Assembly.</title>
        <authorList>
            <person name="Stuart O.P."/>
            <person name="Cleave R."/>
            <person name="Magrath M.J.L."/>
            <person name="Mikheyev A.S."/>
        </authorList>
    </citation>
    <scope>NUCLEOTIDE SEQUENCE [LARGE SCALE GENOMIC DNA]</scope>
    <source>
        <strain evidence="2">Daus_M_001</strain>
        <tissue evidence="2">Leg muscle</tissue>
    </source>
</reference>
<sequence length="446" mass="50328">MLGFTRQDKKKATDIRLVTKVKDILEKTATLRWQWAGHVAWTKYERMAKTMLGWSPINHRRPRGRLLDQTALILYRPRKGEAEGGGKRELKLRILGPSGVKELELSKEQRSNERAGETGDSPRKPPTRGIVRHNSHMRKSGMHSIFATLQAPPESGGHRTFMSSRDISVIIRVDQHHPGKVGRKISGLNVSLNARSLETIQVAAQGRGIGGRNGNTGSRDWGKEAAIAFVREQSQHSIRLERFQKTGNRTRDLPNASPVCYHCATSLGVYSNPPDLVANALSWQHYRLTLAQSPCYGAHPFWRLTVAGDSYSKRVAWTRTSKVDQMSAGGRKCAESVNIGQKCLGAEGTGEYSSTRPLTRTRVYARLLDLRQDLPDTQHRQGGRVLRDRKTKGEREREKETEIKWEEKNDAVLERGRGKSERCVDKGRRNILQQYKASGLNVRKMD</sequence>
<accession>A0ABQ9IDA3</accession>
<proteinExistence type="predicted"/>
<feature type="compositionally biased region" description="Basic and acidic residues" evidence="1">
    <location>
        <begin position="101"/>
        <end position="123"/>
    </location>
</feature>
<name>A0ABQ9IDA3_9NEOP</name>
<keyword evidence="3" id="KW-1185">Reference proteome</keyword>
<dbReference type="EMBL" id="JARBHB010000002">
    <property type="protein sequence ID" value="KAJ8894662.1"/>
    <property type="molecule type" value="Genomic_DNA"/>
</dbReference>
<organism evidence="2 3">
    <name type="scientific">Dryococelus australis</name>
    <dbReference type="NCBI Taxonomy" id="614101"/>
    <lineage>
        <taxon>Eukaryota</taxon>
        <taxon>Metazoa</taxon>
        <taxon>Ecdysozoa</taxon>
        <taxon>Arthropoda</taxon>
        <taxon>Hexapoda</taxon>
        <taxon>Insecta</taxon>
        <taxon>Pterygota</taxon>
        <taxon>Neoptera</taxon>
        <taxon>Polyneoptera</taxon>
        <taxon>Phasmatodea</taxon>
        <taxon>Verophasmatodea</taxon>
        <taxon>Anareolatae</taxon>
        <taxon>Phasmatidae</taxon>
        <taxon>Eurycanthinae</taxon>
        <taxon>Dryococelus</taxon>
    </lineage>
</organism>